<dbReference type="RefSeq" id="WP_075369430.1">
    <property type="nucleotide sequence ID" value="NZ_MSDQ01000026.1"/>
</dbReference>
<keyword evidence="2" id="KW-1185">Reference proteome</keyword>
<evidence type="ECO:0000313" key="1">
    <source>
        <dbReference type="EMBL" id="OLO11163.1"/>
    </source>
</evidence>
<protein>
    <submittedName>
        <fullName evidence="1">Uncharacterized protein</fullName>
    </submittedName>
</protein>
<sequence>MMLADLIDGDDFRQRLQALGVRIPDGACPETCARMAACKYNEVGVEGLPEAIHDMLQHSDEMLPSVRQAIDTHLLPRLRTNE</sequence>
<accession>A0A1Q8TBU7</accession>
<proteinExistence type="predicted"/>
<reference evidence="1 2" key="1">
    <citation type="submission" date="2016-12" db="EMBL/GenBank/DDBJ databases">
        <title>Draft genome sequences of strains Salinicola socius SMB35, Salinicola sp. MH3R3-1 and Chromohalobacter sp. SMB17 from the Verkhnekamsk potash mining region of Russia.</title>
        <authorList>
            <person name="Mavrodi D.V."/>
            <person name="Olsson B.E."/>
            <person name="Korsakova E.S."/>
            <person name="Pyankova A."/>
            <person name="Mavrodi O.V."/>
            <person name="Plotnikova E.G."/>
        </authorList>
    </citation>
    <scope>NUCLEOTIDE SEQUENCE [LARGE SCALE GENOMIC DNA]</scope>
    <source>
        <strain evidence="1 2">SMB17</strain>
    </source>
</reference>
<dbReference type="STRING" id="223900.GCA_000821045_02919"/>
<evidence type="ECO:0000313" key="2">
    <source>
        <dbReference type="Proteomes" id="UP000186806"/>
    </source>
</evidence>
<name>A0A1Q8TBU7_9GAMM</name>
<dbReference type="EMBL" id="MSDQ01000026">
    <property type="protein sequence ID" value="OLO11163.1"/>
    <property type="molecule type" value="Genomic_DNA"/>
</dbReference>
<organism evidence="1 2">
    <name type="scientific">Chromohalobacter japonicus</name>
    <dbReference type="NCBI Taxonomy" id="223900"/>
    <lineage>
        <taxon>Bacteria</taxon>
        <taxon>Pseudomonadati</taxon>
        <taxon>Pseudomonadota</taxon>
        <taxon>Gammaproteobacteria</taxon>
        <taxon>Oceanospirillales</taxon>
        <taxon>Halomonadaceae</taxon>
        <taxon>Chromohalobacter</taxon>
    </lineage>
</organism>
<dbReference type="AlphaFoldDB" id="A0A1Q8TBU7"/>
<dbReference type="Proteomes" id="UP000186806">
    <property type="component" value="Unassembled WGS sequence"/>
</dbReference>
<comment type="caution">
    <text evidence="1">The sequence shown here is derived from an EMBL/GenBank/DDBJ whole genome shotgun (WGS) entry which is preliminary data.</text>
</comment>
<gene>
    <name evidence="1" type="ORF">BTW10_10950</name>
</gene>